<dbReference type="Proteomes" id="UP000034006">
    <property type="component" value="Unassembled WGS sequence"/>
</dbReference>
<keyword evidence="1" id="KW-0812">Transmembrane</keyword>
<dbReference type="STRING" id="1618387.UW44_C0004G0029"/>
<dbReference type="AlphaFoldDB" id="A0A0G1KW54"/>
<feature type="transmembrane region" description="Helical" evidence="1">
    <location>
        <begin position="20"/>
        <end position="37"/>
    </location>
</feature>
<sequence length="182" mass="20562">MNAKTEITVVYKTSKKIKFLIALLTIAFLGSILWIRLSTPINMVFMSNYGFSEVDGLVTAHGSWVSPTSDLANPLQTVEIECFRQLGHCFSYTAELSEGNYLSVSSELYEIETWGDDAVITKPNEFKCVEYQLTLNRRSKTVTNIRHTIDNKSEFCVGTQDEPITLTLGDGDQRVQKYKTKN</sequence>
<evidence type="ECO:0000313" key="2">
    <source>
        <dbReference type="EMBL" id="KKT52124.1"/>
    </source>
</evidence>
<gene>
    <name evidence="2" type="ORF">UW44_C0004G0029</name>
</gene>
<keyword evidence="1" id="KW-0472">Membrane</keyword>
<dbReference type="EMBL" id="LCIH01000004">
    <property type="protein sequence ID" value="KKT52124.1"/>
    <property type="molecule type" value="Genomic_DNA"/>
</dbReference>
<keyword evidence="1" id="KW-1133">Transmembrane helix</keyword>
<protein>
    <submittedName>
        <fullName evidence="2">Uncharacterized protein</fullName>
    </submittedName>
</protein>
<evidence type="ECO:0000256" key="1">
    <source>
        <dbReference type="SAM" id="Phobius"/>
    </source>
</evidence>
<evidence type="ECO:0000313" key="3">
    <source>
        <dbReference type="Proteomes" id="UP000034006"/>
    </source>
</evidence>
<proteinExistence type="predicted"/>
<reference evidence="2 3" key="1">
    <citation type="journal article" date="2015" name="Nature">
        <title>rRNA introns, odd ribosomes, and small enigmatic genomes across a large radiation of phyla.</title>
        <authorList>
            <person name="Brown C.T."/>
            <person name="Hug L.A."/>
            <person name="Thomas B.C."/>
            <person name="Sharon I."/>
            <person name="Castelle C.J."/>
            <person name="Singh A."/>
            <person name="Wilkins M.J."/>
            <person name="Williams K.H."/>
            <person name="Banfield J.F."/>
        </authorList>
    </citation>
    <scope>NUCLEOTIDE SEQUENCE [LARGE SCALE GENOMIC DNA]</scope>
</reference>
<organism evidence="2 3">
    <name type="scientific">Candidatus Collierbacteria bacterium GW2011_GWB2_44_22</name>
    <dbReference type="NCBI Taxonomy" id="1618387"/>
    <lineage>
        <taxon>Bacteria</taxon>
        <taxon>Candidatus Collieribacteriota</taxon>
    </lineage>
</organism>
<name>A0A0G1KW54_9BACT</name>
<accession>A0A0G1KW54</accession>
<comment type="caution">
    <text evidence="2">The sequence shown here is derived from an EMBL/GenBank/DDBJ whole genome shotgun (WGS) entry which is preliminary data.</text>
</comment>